<dbReference type="GO" id="GO:0003677">
    <property type="term" value="F:DNA binding"/>
    <property type="evidence" value="ECO:0007669"/>
    <property type="project" value="UniProtKB-KW"/>
</dbReference>
<accession>A0A1M7P6B0</accession>
<keyword evidence="2 5" id="KW-0238">DNA-binding</keyword>
<dbReference type="PANTHER" id="PTHR33154:SF18">
    <property type="entry name" value="ARSENICAL RESISTANCE OPERON REPRESSOR"/>
    <property type="match status" value="1"/>
</dbReference>
<dbReference type="OrthoDB" id="9794330at2"/>
<dbReference type="PANTHER" id="PTHR33154">
    <property type="entry name" value="TRANSCRIPTIONAL REGULATOR, ARSR FAMILY"/>
    <property type="match status" value="1"/>
</dbReference>
<dbReference type="Gene3D" id="1.10.10.10">
    <property type="entry name" value="Winged helix-like DNA-binding domain superfamily/Winged helix DNA-binding domain"/>
    <property type="match status" value="1"/>
</dbReference>
<dbReference type="InterPro" id="IPR011991">
    <property type="entry name" value="ArsR-like_HTH"/>
</dbReference>
<dbReference type="AlphaFoldDB" id="A0A1M7P6B0"/>
<protein>
    <submittedName>
        <fullName evidence="5">DNA-binding transcriptional regulator, ArsR family</fullName>
    </submittedName>
</protein>
<feature type="domain" description="HTH arsR-type" evidence="4">
    <location>
        <begin position="23"/>
        <end position="117"/>
    </location>
</feature>
<keyword evidence="1" id="KW-0805">Transcription regulation</keyword>
<evidence type="ECO:0000256" key="3">
    <source>
        <dbReference type="ARBA" id="ARBA00023163"/>
    </source>
</evidence>
<organism evidence="5 6">
    <name type="scientific">Cyclobacterium lianum</name>
    <dbReference type="NCBI Taxonomy" id="388280"/>
    <lineage>
        <taxon>Bacteria</taxon>
        <taxon>Pseudomonadati</taxon>
        <taxon>Bacteroidota</taxon>
        <taxon>Cytophagia</taxon>
        <taxon>Cytophagales</taxon>
        <taxon>Cyclobacteriaceae</taxon>
        <taxon>Cyclobacterium</taxon>
    </lineage>
</organism>
<dbReference type="SUPFAM" id="SSF46785">
    <property type="entry name" value="Winged helix' DNA-binding domain"/>
    <property type="match status" value="1"/>
</dbReference>
<dbReference type="PRINTS" id="PR00778">
    <property type="entry name" value="HTHARSR"/>
</dbReference>
<dbReference type="SMART" id="SM00418">
    <property type="entry name" value="HTH_ARSR"/>
    <property type="match status" value="1"/>
</dbReference>
<evidence type="ECO:0000256" key="1">
    <source>
        <dbReference type="ARBA" id="ARBA00023015"/>
    </source>
</evidence>
<dbReference type="InterPro" id="IPR001845">
    <property type="entry name" value="HTH_ArsR_DNA-bd_dom"/>
</dbReference>
<dbReference type="InterPro" id="IPR036390">
    <property type="entry name" value="WH_DNA-bd_sf"/>
</dbReference>
<dbReference type="NCBIfam" id="NF033788">
    <property type="entry name" value="HTH_metalloreg"/>
    <property type="match status" value="1"/>
</dbReference>
<sequence>MNTCIRVFADSIQISRCREDLKNKEESFLELADVLNLAGNAVRLKILYLLKQENELCPCDLSDILGMTVPAVSQHLKKLKDAGIVTTKKSGQTIFYSVEEQSQRIISSVLDLFKLPNSIPTL</sequence>
<dbReference type="GO" id="GO:0003700">
    <property type="term" value="F:DNA-binding transcription factor activity"/>
    <property type="evidence" value="ECO:0007669"/>
    <property type="project" value="InterPro"/>
</dbReference>
<name>A0A1M7P6B0_9BACT</name>
<dbReference type="RefSeq" id="WP_073094979.1">
    <property type="nucleotide sequence ID" value="NZ_FRCY01000007.1"/>
</dbReference>
<evidence type="ECO:0000313" key="6">
    <source>
        <dbReference type="Proteomes" id="UP000184513"/>
    </source>
</evidence>
<evidence type="ECO:0000259" key="4">
    <source>
        <dbReference type="PROSITE" id="PS50987"/>
    </source>
</evidence>
<dbReference type="STRING" id="388280.SAMN04488057_10759"/>
<dbReference type="PROSITE" id="PS50987">
    <property type="entry name" value="HTH_ARSR_2"/>
    <property type="match status" value="1"/>
</dbReference>
<evidence type="ECO:0000313" key="5">
    <source>
        <dbReference type="EMBL" id="SHN12125.1"/>
    </source>
</evidence>
<reference evidence="5 6" key="1">
    <citation type="submission" date="2016-11" db="EMBL/GenBank/DDBJ databases">
        <authorList>
            <person name="Jaros S."/>
            <person name="Januszkiewicz K."/>
            <person name="Wedrychowicz H."/>
        </authorList>
    </citation>
    <scope>NUCLEOTIDE SEQUENCE [LARGE SCALE GENOMIC DNA]</scope>
    <source>
        <strain evidence="5 6">CGMCC 1.6102</strain>
    </source>
</reference>
<dbReference type="CDD" id="cd00090">
    <property type="entry name" value="HTH_ARSR"/>
    <property type="match status" value="1"/>
</dbReference>
<gene>
    <name evidence="5" type="ORF">SAMN04488057_10759</name>
</gene>
<dbReference type="InterPro" id="IPR051081">
    <property type="entry name" value="HTH_MetalResp_TranReg"/>
</dbReference>
<dbReference type="Proteomes" id="UP000184513">
    <property type="component" value="Unassembled WGS sequence"/>
</dbReference>
<keyword evidence="6" id="KW-1185">Reference proteome</keyword>
<dbReference type="Pfam" id="PF01022">
    <property type="entry name" value="HTH_5"/>
    <property type="match status" value="1"/>
</dbReference>
<keyword evidence="3" id="KW-0804">Transcription</keyword>
<dbReference type="EMBL" id="FRCY01000007">
    <property type="protein sequence ID" value="SHN12125.1"/>
    <property type="molecule type" value="Genomic_DNA"/>
</dbReference>
<evidence type="ECO:0000256" key="2">
    <source>
        <dbReference type="ARBA" id="ARBA00023125"/>
    </source>
</evidence>
<proteinExistence type="predicted"/>
<dbReference type="InterPro" id="IPR036388">
    <property type="entry name" value="WH-like_DNA-bd_sf"/>
</dbReference>